<accession>A0A3T0TUA3</accession>
<evidence type="ECO:0000313" key="2">
    <source>
        <dbReference type="EMBL" id="AZZ65687.1"/>
    </source>
</evidence>
<keyword evidence="1" id="KW-0175">Coiled coil</keyword>
<dbReference type="PROSITE" id="PS51257">
    <property type="entry name" value="PROKAR_LIPOPROTEIN"/>
    <property type="match status" value="1"/>
</dbReference>
<dbReference type="KEGG" id="mphc:DMC14_002750"/>
<sequence length="658" mass="77365">MRTNKKILLTVGLVMPTLVSPIIAISCQSEEDKKIQKEFDTKIKEFESLFNINKESISLTKKDIGDYDVLVKNAKKYFKESKSIEEKKSFINILDSAIKEIQKKENDVKSLSDLEKLNRANELLVFSYPNIKNIKLAEADINLIEKKLAKEYEFSLYKAVKNEETQDITIIYKLRNKETKFEHSKNQFFELKGWKKTDAQIQKEQEQLKQLEDDLNVLKVKFLDEKAYQNVLETNKLFNYEQKPNFVVTDYNNDNYKYELSNLIKVNENEYKVNVTLSLKLNKELKKSKEVLIDKNEYGKKGFINPHSLDEAAQISYFEAQLKDVEIYPYYSKDKTFIERKEYHKLTNKSYWLSKKNNQLIYVFKDVEQKDGQNKVMVEVKFENWPESPKLTKELNINLAKLGIDELNEIRKKAGKEPLEDQKAPESTLPDQKEYEKIQLVDFVPTPSDEYIAQSAPHHIRFLAQIKKAKTYLLNKEVQDLIISENSNFLKAQHFVYDEEKYETKSELFIYQFSKTFRDTQNVFILSNPIIEDGKVKSLKLILGSLSDIAAKDYSKLSSTRINLVQNEYGENKLKSYELYKEIELKGFHVNPTYQGEYTKENFDLSKLQYHSVLPEGFELIKPTKAEFNKKKTEWLVPVSYKKNGIISNNFWVHFKIK</sequence>
<organism evidence="2 3">
    <name type="scientific">Metamycoplasma phocicerebrale</name>
    <dbReference type="NCBI Taxonomy" id="142649"/>
    <lineage>
        <taxon>Bacteria</taxon>
        <taxon>Bacillati</taxon>
        <taxon>Mycoplasmatota</taxon>
        <taxon>Mycoplasmoidales</taxon>
        <taxon>Metamycoplasmataceae</taxon>
        <taxon>Metamycoplasma</taxon>
    </lineage>
</organism>
<evidence type="ECO:0000313" key="3">
    <source>
        <dbReference type="Proteomes" id="UP000256585"/>
    </source>
</evidence>
<dbReference type="AlphaFoldDB" id="A0A3T0TUA3"/>
<proteinExistence type="predicted"/>
<protein>
    <recommendedName>
        <fullName evidence="4">Variable surface lipoprotein</fullName>
    </recommendedName>
</protein>
<reference evidence="2" key="1">
    <citation type="submission" date="2019-03" db="EMBL/GenBank/DDBJ databases">
        <title>Draft Sequence and Annotation of the Mycoplasma phocicerebrale Strain 1049T Genome.</title>
        <authorList>
            <person name="Frasca S.Jr."/>
            <person name="Kutish G.F."/>
            <person name="Castellanos Gell J."/>
            <person name="Michaels D.L."/>
            <person name="Brown D.R."/>
        </authorList>
    </citation>
    <scope>NUCLEOTIDE SEQUENCE</scope>
    <source>
        <strain evidence="2">1049</strain>
    </source>
</reference>
<dbReference type="OrthoDB" id="395661at2"/>
<evidence type="ECO:0008006" key="4">
    <source>
        <dbReference type="Google" id="ProtNLM"/>
    </source>
</evidence>
<dbReference type="Proteomes" id="UP000256585">
    <property type="component" value="Chromosome"/>
</dbReference>
<feature type="coiled-coil region" evidence="1">
    <location>
        <begin position="194"/>
        <end position="221"/>
    </location>
</feature>
<dbReference type="EMBL" id="CP033058">
    <property type="protein sequence ID" value="AZZ65687.1"/>
    <property type="molecule type" value="Genomic_DNA"/>
</dbReference>
<gene>
    <name evidence="2" type="ORF">DMC14_002750</name>
</gene>
<name>A0A3T0TUA3_9BACT</name>
<dbReference type="RefSeq" id="WP_116171490.1">
    <property type="nucleotide sequence ID" value="NZ_CP033058.2"/>
</dbReference>
<evidence type="ECO:0000256" key="1">
    <source>
        <dbReference type="SAM" id="Coils"/>
    </source>
</evidence>
<keyword evidence="3" id="KW-1185">Reference proteome</keyword>